<dbReference type="Pfam" id="PF00175">
    <property type="entry name" value="NAD_binding_1"/>
    <property type="match status" value="1"/>
</dbReference>
<dbReference type="GO" id="GO:0008860">
    <property type="term" value="F:ferredoxin-NAD+ reductase activity"/>
    <property type="evidence" value="ECO:0007669"/>
    <property type="project" value="UniProtKB-EC"/>
</dbReference>
<dbReference type="RefSeq" id="WP_237347275.1">
    <property type="nucleotide sequence ID" value="NZ_JABWGX010000031.1"/>
</dbReference>
<dbReference type="InterPro" id="IPR012675">
    <property type="entry name" value="Beta-grasp_dom_sf"/>
</dbReference>
<dbReference type="Pfam" id="PF00970">
    <property type="entry name" value="FAD_binding_6"/>
    <property type="match status" value="1"/>
</dbReference>
<feature type="domain" description="FAD-binding FR-type" evidence="2">
    <location>
        <begin position="101"/>
        <end position="200"/>
    </location>
</feature>
<dbReference type="InterPro" id="IPR050415">
    <property type="entry name" value="MRET"/>
</dbReference>
<dbReference type="Gene3D" id="3.10.20.30">
    <property type="match status" value="1"/>
</dbReference>
<sequence>MTHRITIEGGGVFDVSAEESTLLRGALRAGVGFPYDCSVGGCGSCRFELISGEMETLWTTAPGLSERDRRRGKRLACQSRPLGDCTIKLRPDDEYRPPIPPRRVSAILRERRAVTADMAEFVFRTDRPADFVAGQYALLQPPGAAGMRAYSMSNLPNAEGEWRFVIRRVPGGRGSNAMFDNVQVGDAVTLDGPYGHAHFRADVPRDVVCIAGGSGIGPIVSVARAAAQDSGPRRLFVFEGARTRADLCFPVLADDARDKVTAYMPVLSAEAEASDWDGARGFVHEEVERAVGEQVESCEFYFAGPPPMIEALQKLLIVQWGVPIARIHFDRFF</sequence>
<dbReference type="Pfam" id="PF00111">
    <property type="entry name" value="Fer2"/>
    <property type="match status" value="1"/>
</dbReference>
<dbReference type="PROSITE" id="PS00197">
    <property type="entry name" value="2FE2S_FER_1"/>
    <property type="match status" value="1"/>
</dbReference>
<dbReference type="PROSITE" id="PS51384">
    <property type="entry name" value="FAD_FR"/>
    <property type="match status" value="1"/>
</dbReference>
<dbReference type="Proteomes" id="UP001241747">
    <property type="component" value="Unassembled WGS sequence"/>
</dbReference>
<dbReference type="Gene3D" id="2.40.30.10">
    <property type="entry name" value="Translation factors"/>
    <property type="match status" value="1"/>
</dbReference>
<evidence type="ECO:0000313" key="4">
    <source>
        <dbReference type="Proteomes" id="UP001241747"/>
    </source>
</evidence>
<organism evidence="3 4">
    <name type="scientific">Xanthobacter agilis</name>
    <dbReference type="NCBI Taxonomy" id="47492"/>
    <lineage>
        <taxon>Bacteria</taxon>
        <taxon>Pseudomonadati</taxon>
        <taxon>Pseudomonadota</taxon>
        <taxon>Alphaproteobacteria</taxon>
        <taxon>Hyphomicrobiales</taxon>
        <taxon>Xanthobacteraceae</taxon>
        <taxon>Xanthobacter</taxon>
    </lineage>
</organism>
<dbReference type="EC" id="1.18.1.3" evidence="3"/>
<dbReference type="GO" id="GO:0004497">
    <property type="term" value="F:monooxygenase activity"/>
    <property type="evidence" value="ECO:0007669"/>
    <property type="project" value="UniProtKB-KW"/>
</dbReference>
<dbReference type="PANTHER" id="PTHR47354">
    <property type="entry name" value="NADH OXIDOREDUCTASE HCR"/>
    <property type="match status" value="1"/>
</dbReference>
<dbReference type="PRINTS" id="PR00410">
    <property type="entry name" value="PHEHYDRXLASE"/>
</dbReference>
<evidence type="ECO:0000259" key="2">
    <source>
        <dbReference type="PROSITE" id="PS51384"/>
    </source>
</evidence>
<feature type="domain" description="2Fe-2S ferredoxin-type" evidence="1">
    <location>
        <begin position="3"/>
        <end position="93"/>
    </location>
</feature>
<dbReference type="SUPFAM" id="SSF52343">
    <property type="entry name" value="Ferredoxin reductase-like, C-terminal NADP-linked domain"/>
    <property type="match status" value="1"/>
</dbReference>
<dbReference type="SUPFAM" id="SSF54292">
    <property type="entry name" value="2Fe-2S ferredoxin-like"/>
    <property type="match status" value="1"/>
</dbReference>
<protein>
    <submittedName>
        <fullName evidence="3">Toluene monooxygenase electron transfer component</fullName>
        <ecNumber evidence="3">1.18.1.3</ecNumber>
    </submittedName>
</protein>
<dbReference type="InterPro" id="IPR039261">
    <property type="entry name" value="FNR_nucleotide-bd"/>
</dbReference>
<keyword evidence="3" id="KW-0560">Oxidoreductase</keyword>
<evidence type="ECO:0000259" key="1">
    <source>
        <dbReference type="PROSITE" id="PS51085"/>
    </source>
</evidence>
<dbReference type="InterPro" id="IPR008333">
    <property type="entry name" value="Cbr1-like_FAD-bd_dom"/>
</dbReference>
<evidence type="ECO:0000313" key="3">
    <source>
        <dbReference type="EMBL" id="MDQ0507146.1"/>
    </source>
</evidence>
<reference evidence="3 4" key="1">
    <citation type="submission" date="2023-07" db="EMBL/GenBank/DDBJ databases">
        <title>Genomic Encyclopedia of Type Strains, Phase IV (KMG-IV): sequencing the most valuable type-strain genomes for metagenomic binning, comparative biology and taxonomic classification.</title>
        <authorList>
            <person name="Goeker M."/>
        </authorList>
    </citation>
    <scope>NUCLEOTIDE SEQUENCE [LARGE SCALE GENOMIC DNA]</scope>
    <source>
        <strain evidence="3 4">DSM 3770</strain>
    </source>
</reference>
<dbReference type="CDD" id="cd00207">
    <property type="entry name" value="fer2"/>
    <property type="match status" value="1"/>
</dbReference>
<dbReference type="InterPro" id="IPR017938">
    <property type="entry name" value="Riboflavin_synthase-like_b-brl"/>
</dbReference>
<dbReference type="InterPro" id="IPR006058">
    <property type="entry name" value="2Fe2S_fd_BS"/>
</dbReference>
<dbReference type="InterPro" id="IPR001041">
    <property type="entry name" value="2Fe-2S_ferredoxin-type"/>
</dbReference>
<dbReference type="EMBL" id="JAUSVY010000013">
    <property type="protein sequence ID" value="MDQ0507146.1"/>
    <property type="molecule type" value="Genomic_DNA"/>
</dbReference>
<dbReference type="Gene3D" id="3.40.50.80">
    <property type="entry name" value="Nucleotide-binding domain of ferredoxin-NADP reductase (FNR) module"/>
    <property type="match status" value="1"/>
</dbReference>
<name>A0ABU0LJ26_XANAG</name>
<keyword evidence="4" id="KW-1185">Reference proteome</keyword>
<dbReference type="SUPFAM" id="SSF63380">
    <property type="entry name" value="Riboflavin synthase domain-like"/>
    <property type="match status" value="1"/>
</dbReference>
<accession>A0ABU0LJ26</accession>
<dbReference type="CDD" id="cd06190">
    <property type="entry name" value="T4MO_e_transfer_like"/>
    <property type="match status" value="1"/>
</dbReference>
<keyword evidence="3" id="KW-0503">Monooxygenase</keyword>
<proteinExistence type="predicted"/>
<gene>
    <name evidence="3" type="ORF">QOZ94_003962</name>
</gene>
<dbReference type="PANTHER" id="PTHR47354:SF5">
    <property type="entry name" value="PROTEIN RFBI"/>
    <property type="match status" value="1"/>
</dbReference>
<comment type="caution">
    <text evidence="3">The sequence shown here is derived from an EMBL/GenBank/DDBJ whole genome shotgun (WGS) entry which is preliminary data.</text>
</comment>
<dbReference type="InterPro" id="IPR036010">
    <property type="entry name" value="2Fe-2S_ferredoxin-like_sf"/>
</dbReference>
<dbReference type="PROSITE" id="PS51085">
    <property type="entry name" value="2FE2S_FER_2"/>
    <property type="match status" value="1"/>
</dbReference>
<dbReference type="InterPro" id="IPR017927">
    <property type="entry name" value="FAD-bd_FR_type"/>
</dbReference>
<dbReference type="InterPro" id="IPR001433">
    <property type="entry name" value="OxRdtase_FAD/NAD-bd"/>
</dbReference>